<dbReference type="Pfam" id="PF02737">
    <property type="entry name" value="3HCDH_N"/>
    <property type="match status" value="1"/>
</dbReference>
<dbReference type="FunFam" id="3.40.50.720:FF:000009">
    <property type="entry name" value="Fatty oxidation complex, alpha subunit"/>
    <property type="match status" value="1"/>
</dbReference>
<comment type="caution">
    <text evidence="5">The sequence shown here is derived from an EMBL/GenBank/DDBJ whole genome shotgun (WGS) entry which is preliminary data.</text>
</comment>
<dbReference type="EMBL" id="JALNTZ010001240">
    <property type="protein sequence ID" value="KAJ3626936.1"/>
    <property type="molecule type" value="Genomic_DNA"/>
</dbReference>
<dbReference type="GO" id="GO:0004300">
    <property type="term" value="F:enoyl-CoA hydratase activity"/>
    <property type="evidence" value="ECO:0007669"/>
    <property type="project" value="TreeGrafter"/>
</dbReference>
<keyword evidence="6" id="KW-1185">Reference proteome</keyword>
<dbReference type="Gene3D" id="3.40.50.720">
    <property type="entry name" value="NAD(P)-binding Rossmann-like Domain"/>
    <property type="match status" value="1"/>
</dbReference>
<sequence>MSGKSESFLSGIDGDLISSLKTDSQISSLCRKSQEILNLISGGRLSFIAAIHGAALGFGLELALACHYRIASKVNQVGYLQLCFYSLLNSRLLLSWVCQKFDLACFPAQAHKIGLVDEITERIGPSDLSSDENTRKFLKEVAIKVSKEMFAGRINLERKFRFNSAAQTLNAALKYICRENPTIRNYIFKKTKEKILKETHALYPAPLQILEVVKTGLECGLTKGLEHEARVFAELFRTSESKALVGLASEEKACRQPPAPWVSRSPRKVENIHIIGAGLIGAGIAEVSLSKFNVFIKDATDSAIARGLEQIGASLQSRVVKGHLSQFESDKLMESIQTTTGFKFTKKCDFIFEAVPESLNNKQQIIEQLNERIPAHCIIATNTSSISVEEIAKIAKRPELVLGMHYFTPVSETKLLEIIPHSTTSPEAVATAFAVGAKQGKVGIVVKDTPVIREGSGRGIPMSSSINIFDCYMERLEGKRTILLTELKNRNFGFSLVNVKEPVQFYMHHRLKILWRSNSYSSRLEDENGVVREQDNVTVMLNSIYSASMQESNDNNGKLFS</sequence>
<dbReference type="PANTHER" id="PTHR43612:SF3">
    <property type="entry name" value="TRIFUNCTIONAL ENZYME SUBUNIT ALPHA, MITOCHONDRIAL"/>
    <property type="match status" value="1"/>
</dbReference>
<dbReference type="Proteomes" id="UP001168821">
    <property type="component" value="Unassembled WGS sequence"/>
</dbReference>
<dbReference type="InterPro" id="IPR050136">
    <property type="entry name" value="FA_oxidation_alpha_subunit"/>
</dbReference>
<evidence type="ECO:0000259" key="4">
    <source>
        <dbReference type="Pfam" id="PF02737"/>
    </source>
</evidence>
<dbReference type="InterPro" id="IPR036291">
    <property type="entry name" value="NAD(P)-bd_dom_sf"/>
</dbReference>
<dbReference type="PANTHER" id="PTHR43612">
    <property type="entry name" value="TRIFUNCTIONAL ENZYME SUBUNIT ALPHA"/>
    <property type="match status" value="1"/>
</dbReference>
<reference evidence="5" key="1">
    <citation type="journal article" date="2023" name="G3 (Bethesda)">
        <title>Whole genome assemblies of Zophobas morio and Tenebrio molitor.</title>
        <authorList>
            <person name="Kaur S."/>
            <person name="Stinson S.A."/>
            <person name="diCenzo G.C."/>
        </authorList>
    </citation>
    <scope>NUCLEOTIDE SEQUENCE</scope>
    <source>
        <strain evidence="5">QUZm001</strain>
    </source>
</reference>
<proteinExistence type="predicted"/>
<evidence type="ECO:0000256" key="2">
    <source>
        <dbReference type="ARBA" id="ARBA00023002"/>
    </source>
</evidence>
<gene>
    <name evidence="5" type="ORF">Zmor_004123</name>
</gene>
<dbReference type="SUPFAM" id="SSF51735">
    <property type="entry name" value="NAD(P)-binding Rossmann-fold domains"/>
    <property type="match status" value="1"/>
</dbReference>
<accession>A0AA38M0F4</accession>
<organism evidence="5 6">
    <name type="scientific">Zophobas morio</name>
    <dbReference type="NCBI Taxonomy" id="2755281"/>
    <lineage>
        <taxon>Eukaryota</taxon>
        <taxon>Metazoa</taxon>
        <taxon>Ecdysozoa</taxon>
        <taxon>Arthropoda</taxon>
        <taxon>Hexapoda</taxon>
        <taxon>Insecta</taxon>
        <taxon>Pterygota</taxon>
        <taxon>Neoptera</taxon>
        <taxon>Endopterygota</taxon>
        <taxon>Coleoptera</taxon>
        <taxon>Polyphaga</taxon>
        <taxon>Cucujiformia</taxon>
        <taxon>Tenebrionidae</taxon>
        <taxon>Zophobas</taxon>
    </lineage>
</organism>
<dbReference type="InterPro" id="IPR029045">
    <property type="entry name" value="ClpP/crotonase-like_dom_sf"/>
</dbReference>
<dbReference type="SUPFAM" id="SSF52096">
    <property type="entry name" value="ClpP/crotonase"/>
    <property type="match status" value="1"/>
</dbReference>
<dbReference type="GO" id="GO:0016509">
    <property type="term" value="F:long-chain (3S)-3-hydroxyacyl-CoA dehydrogenase (NAD+) activity"/>
    <property type="evidence" value="ECO:0007669"/>
    <property type="project" value="TreeGrafter"/>
</dbReference>
<evidence type="ECO:0000256" key="1">
    <source>
        <dbReference type="ARBA" id="ARBA00005005"/>
    </source>
</evidence>
<evidence type="ECO:0000256" key="3">
    <source>
        <dbReference type="ARBA" id="ARBA00049556"/>
    </source>
</evidence>
<dbReference type="Gene3D" id="3.90.226.10">
    <property type="entry name" value="2-enoyl-CoA Hydratase, Chain A, domain 1"/>
    <property type="match status" value="2"/>
</dbReference>
<comment type="catalytic activity">
    <reaction evidence="3">
        <text>a (3S)-3-hydroxyacyl-CoA + NAD(+) = a 3-oxoacyl-CoA + NADH + H(+)</text>
        <dbReference type="Rhea" id="RHEA:22432"/>
        <dbReference type="ChEBI" id="CHEBI:15378"/>
        <dbReference type="ChEBI" id="CHEBI:57318"/>
        <dbReference type="ChEBI" id="CHEBI:57540"/>
        <dbReference type="ChEBI" id="CHEBI:57945"/>
        <dbReference type="ChEBI" id="CHEBI:90726"/>
        <dbReference type="EC" id="1.1.1.35"/>
    </reaction>
</comment>
<dbReference type="AlphaFoldDB" id="A0AA38M0F4"/>
<name>A0AA38M0F4_9CUCU</name>
<keyword evidence="2" id="KW-0560">Oxidoreductase</keyword>
<protein>
    <recommendedName>
        <fullName evidence="4">3-hydroxyacyl-CoA dehydrogenase NAD binding domain-containing protein</fullName>
    </recommendedName>
</protein>
<comment type="pathway">
    <text evidence="1">Lipid metabolism; fatty acid beta-oxidation.</text>
</comment>
<evidence type="ECO:0000313" key="5">
    <source>
        <dbReference type="EMBL" id="KAJ3626936.1"/>
    </source>
</evidence>
<dbReference type="InterPro" id="IPR006176">
    <property type="entry name" value="3-OHacyl-CoA_DH_NAD-bd"/>
</dbReference>
<dbReference type="GO" id="GO:0006635">
    <property type="term" value="P:fatty acid beta-oxidation"/>
    <property type="evidence" value="ECO:0007669"/>
    <property type="project" value="TreeGrafter"/>
</dbReference>
<evidence type="ECO:0000313" key="6">
    <source>
        <dbReference type="Proteomes" id="UP001168821"/>
    </source>
</evidence>
<dbReference type="GO" id="GO:0070403">
    <property type="term" value="F:NAD+ binding"/>
    <property type="evidence" value="ECO:0007669"/>
    <property type="project" value="InterPro"/>
</dbReference>
<dbReference type="GO" id="GO:0016507">
    <property type="term" value="C:mitochondrial fatty acid beta-oxidation multienzyme complex"/>
    <property type="evidence" value="ECO:0007669"/>
    <property type="project" value="TreeGrafter"/>
</dbReference>
<feature type="domain" description="3-hydroxyacyl-CoA dehydrogenase NAD binding" evidence="4">
    <location>
        <begin position="272"/>
        <end position="449"/>
    </location>
</feature>